<evidence type="ECO:0000313" key="3">
    <source>
        <dbReference type="EMBL" id="QDP94814.1"/>
    </source>
</evidence>
<accession>A0A516PUE1</accession>
<dbReference type="Proteomes" id="UP000319263">
    <property type="component" value="Chromosome"/>
</dbReference>
<dbReference type="GO" id="GO:0016757">
    <property type="term" value="F:glycosyltransferase activity"/>
    <property type="evidence" value="ECO:0007669"/>
    <property type="project" value="InterPro"/>
</dbReference>
<dbReference type="EMBL" id="CP041692">
    <property type="protein sequence ID" value="QDP94814.1"/>
    <property type="molecule type" value="Genomic_DNA"/>
</dbReference>
<dbReference type="Pfam" id="PF00534">
    <property type="entry name" value="Glycos_transf_1"/>
    <property type="match status" value="1"/>
</dbReference>
<keyword evidence="4" id="KW-1185">Reference proteome</keyword>
<keyword evidence="1 3" id="KW-0808">Transferase</keyword>
<dbReference type="PANTHER" id="PTHR12526">
    <property type="entry name" value="GLYCOSYLTRANSFERASE"/>
    <property type="match status" value="1"/>
</dbReference>
<dbReference type="InterPro" id="IPR001296">
    <property type="entry name" value="Glyco_trans_1"/>
</dbReference>
<protein>
    <submittedName>
        <fullName evidence="3">Glycosyltransferase</fullName>
    </submittedName>
</protein>
<dbReference type="RefSeq" id="WP_143984802.1">
    <property type="nucleotide sequence ID" value="NZ_CP041692.1"/>
</dbReference>
<sequence>MVSGVRIGIIGKVPPIEGGVSRSTFWEALATAEIGYATTVVTNASEVEQEYRSSHLGQMPTNPLLSIHSTVTPAAALRHIPRSNPFVSKLVGLALTQFERSRPEFIHAHYLEPYGVAAMVVSKLLEIPYGVRHAGSDVGRLYNRAPELRGVYERVFADASYIIASARVKRALIHLGIDPDAFLNSPPDCLNDNYFRPSGQTLDFSARRAGLDPGSIHARLNADSRFDESAPTLGVYGKVGEFKGSFDLVEGLRRMRSARYNLVVLSSGPPVALEQMHARATELGVAGNITWIPFIPHWEIPQFIRGCTAVAFLERNFPIAIHRPGIMREVMACGRPLVVSQEVAAKAPVEGEPYLVVDPTQPEELAAALDTALEPSGDAAQRAEAALVHYAASAPSWVEYREILQTHWDLRLEAVRERKQKVSAIAVQKLVARLSVSEPFREWFKVAPAEAMRGYDLSDDETEVLRKINRRMLDHFAASLMSKWRQSAEHQLPRAHGFLEDDFSKLFSEYYGLHAPDPSRSRVDYILAFARFLEDSFSIPNADDRTLRAMNICKLDRCLLEVKTRVSSLDSLLRINAKTGGLSPDSKVARDPRMMIESFDYPVTSLIDPASFDGAQLDSGMKVAFRPADSLNRSPCVEISGAVGRLLGYASESPRTIAEIAELYARDNGGSVDAEQVAKACQMCVDQALMVVIE</sequence>
<dbReference type="SUPFAM" id="SSF53756">
    <property type="entry name" value="UDP-Glycosyltransferase/glycogen phosphorylase"/>
    <property type="match status" value="1"/>
</dbReference>
<feature type="domain" description="Glycosyl transferase family 1" evidence="2">
    <location>
        <begin position="223"/>
        <end position="384"/>
    </location>
</feature>
<proteinExistence type="predicted"/>
<evidence type="ECO:0000313" key="4">
    <source>
        <dbReference type="Proteomes" id="UP000319263"/>
    </source>
</evidence>
<dbReference type="KEGG" id="mik:FOE78_01765"/>
<dbReference type="OrthoDB" id="3318784at2"/>
<dbReference type="AlphaFoldDB" id="A0A516PUE1"/>
<name>A0A516PUE1_9ACTN</name>
<organism evidence="3 4">
    <name type="scientific">Microlunatus elymi</name>
    <dbReference type="NCBI Taxonomy" id="2596828"/>
    <lineage>
        <taxon>Bacteria</taxon>
        <taxon>Bacillati</taxon>
        <taxon>Actinomycetota</taxon>
        <taxon>Actinomycetes</taxon>
        <taxon>Propionibacteriales</taxon>
        <taxon>Propionibacteriaceae</taxon>
        <taxon>Microlunatus</taxon>
    </lineage>
</organism>
<reference evidence="3 4" key="1">
    <citation type="submission" date="2019-07" db="EMBL/GenBank/DDBJ databases">
        <title>Microlunatus dokdonensis sp. nov. isolated from the rhizospheric soil of the wild plant Elymus tsukushiensis.</title>
        <authorList>
            <person name="Ghim S.-Y."/>
            <person name="Hwang Y.-J."/>
            <person name="Son J.-S."/>
            <person name="Shin J.-H."/>
        </authorList>
    </citation>
    <scope>NUCLEOTIDE SEQUENCE [LARGE SCALE GENOMIC DNA]</scope>
    <source>
        <strain evidence="3 4">KUDC0627</strain>
    </source>
</reference>
<evidence type="ECO:0000259" key="2">
    <source>
        <dbReference type="Pfam" id="PF00534"/>
    </source>
</evidence>
<evidence type="ECO:0000256" key="1">
    <source>
        <dbReference type="ARBA" id="ARBA00022679"/>
    </source>
</evidence>
<dbReference type="Gene3D" id="3.40.50.2000">
    <property type="entry name" value="Glycogen Phosphorylase B"/>
    <property type="match status" value="2"/>
</dbReference>
<gene>
    <name evidence="3" type="ORF">FOE78_01765</name>
</gene>